<evidence type="ECO:0000256" key="1">
    <source>
        <dbReference type="SAM" id="Phobius"/>
    </source>
</evidence>
<keyword evidence="1" id="KW-0472">Membrane</keyword>
<sequence length="105" mass="12544">MFDPNTWKNFSRETKTNYVKNIHLQFVQNSKNNIFQQIKTHGLTDETLEFFYLIILNFNSIINVRFMVYSTPQKARLAKSICEEIINQVNLEMIWQTINHESQLS</sequence>
<keyword evidence="1" id="KW-0812">Transmembrane</keyword>
<organism evidence="2 3">
    <name type="scientific">Gigaspora margarita</name>
    <dbReference type="NCBI Taxonomy" id="4874"/>
    <lineage>
        <taxon>Eukaryota</taxon>
        <taxon>Fungi</taxon>
        <taxon>Fungi incertae sedis</taxon>
        <taxon>Mucoromycota</taxon>
        <taxon>Glomeromycotina</taxon>
        <taxon>Glomeromycetes</taxon>
        <taxon>Diversisporales</taxon>
        <taxon>Gigasporaceae</taxon>
        <taxon>Gigaspora</taxon>
    </lineage>
</organism>
<dbReference type="AlphaFoldDB" id="A0A8H3WXX6"/>
<keyword evidence="1" id="KW-1133">Transmembrane helix</keyword>
<feature type="transmembrane region" description="Helical" evidence="1">
    <location>
        <begin position="50"/>
        <end position="69"/>
    </location>
</feature>
<evidence type="ECO:0000313" key="2">
    <source>
        <dbReference type="EMBL" id="KAF0365648.1"/>
    </source>
</evidence>
<reference evidence="2 3" key="1">
    <citation type="journal article" date="2019" name="Environ. Microbiol.">
        <title>At the nexus of three kingdoms: the genome of the mycorrhizal fungus Gigaspora margarita provides insights into plant, endobacterial and fungal interactions.</title>
        <authorList>
            <person name="Venice F."/>
            <person name="Ghignone S."/>
            <person name="Salvioli di Fossalunga A."/>
            <person name="Amselem J."/>
            <person name="Novero M."/>
            <person name="Xianan X."/>
            <person name="Sedzielewska Toro K."/>
            <person name="Morin E."/>
            <person name="Lipzen A."/>
            <person name="Grigoriev I.V."/>
            <person name="Henrissat B."/>
            <person name="Martin F.M."/>
            <person name="Bonfante P."/>
        </authorList>
    </citation>
    <scope>NUCLEOTIDE SEQUENCE [LARGE SCALE GENOMIC DNA]</scope>
    <source>
        <strain evidence="2 3">BEG34</strain>
    </source>
</reference>
<gene>
    <name evidence="2" type="ORF">F8M41_013824</name>
</gene>
<dbReference type="Proteomes" id="UP000439903">
    <property type="component" value="Unassembled WGS sequence"/>
</dbReference>
<protein>
    <submittedName>
        <fullName evidence="2">Uncharacterized protein</fullName>
    </submittedName>
</protein>
<comment type="caution">
    <text evidence="2">The sequence shown here is derived from an EMBL/GenBank/DDBJ whole genome shotgun (WGS) entry which is preliminary data.</text>
</comment>
<name>A0A8H3WXX6_GIGMA</name>
<proteinExistence type="predicted"/>
<evidence type="ECO:0000313" key="3">
    <source>
        <dbReference type="Proteomes" id="UP000439903"/>
    </source>
</evidence>
<accession>A0A8H3WXX6</accession>
<dbReference type="EMBL" id="WTPW01002806">
    <property type="protein sequence ID" value="KAF0365648.1"/>
    <property type="molecule type" value="Genomic_DNA"/>
</dbReference>
<keyword evidence="3" id="KW-1185">Reference proteome</keyword>